<accession>A0ABX8HES1</accession>
<evidence type="ECO:0000313" key="3">
    <source>
        <dbReference type="Proteomes" id="UP000683429"/>
    </source>
</evidence>
<name>A0ABX8HES1_9BACL</name>
<reference evidence="2 3" key="1">
    <citation type="submission" date="2021-06" db="EMBL/GenBank/DDBJ databases">
        <title>Whole genome sequence of Paenibacillus sophorae DSM23020 for comparative genomics.</title>
        <authorList>
            <person name="Kim M.-J."/>
            <person name="Lee G."/>
            <person name="Shin J.-H."/>
        </authorList>
    </citation>
    <scope>NUCLEOTIDE SEQUENCE [LARGE SCALE GENOMIC DNA]</scope>
    <source>
        <strain evidence="2 3">DSM 23020</strain>
    </source>
</reference>
<proteinExistence type="predicted"/>
<organism evidence="2 3">
    <name type="scientific">Paenibacillus sophorae</name>
    <dbReference type="NCBI Taxonomy" id="1333845"/>
    <lineage>
        <taxon>Bacteria</taxon>
        <taxon>Bacillati</taxon>
        <taxon>Bacillota</taxon>
        <taxon>Bacilli</taxon>
        <taxon>Bacillales</taxon>
        <taxon>Paenibacillaceae</taxon>
        <taxon>Paenibacillus</taxon>
    </lineage>
</organism>
<gene>
    <name evidence="2" type="ORF">KP014_05505</name>
</gene>
<protein>
    <submittedName>
        <fullName evidence="2">Uncharacterized protein</fullName>
    </submittedName>
</protein>
<feature type="compositionally biased region" description="Polar residues" evidence="1">
    <location>
        <begin position="13"/>
        <end position="22"/>
    </location>
</feature>
<keyword evidence="3" id="KW-1185">Reference proteome</keyword>
<feature type="region of interest" description="Disordered" evidence="1">
    <location>
        <begin position="1"/>
        <end position="22"/>
    </location>
</feature>
<dbReference type="EMBL" id="CP076607">
    <property type="protein sequence ID" value="QWU16676.1"/>
    <property type="molecule type" value="Genomic_DNA"/>
</dbReference>
<evidence type="ECO:0000313" key="2">
    <source>
        <dbReference type="EMBL" id="QWU16676.1"/>
    </source>
</evidence>
<dbReference type="RefSeq" id="WP_139210667.1">
    <property type="nucleotide sequence ID" value="NZ_CP076607.1"/>
</dbReference>
<sequence length="66" mass="7664">MNKPKRAARPQVASGSRFSEENQAGLSLPVAEHLNFQKRFYLHLIRKSRDLKIFLHIYDPEFAPPT</sequence>
<evidence type="ECO:0000256" key="1">
    <source>
        <dbReference type="SAM" id="MobiDB-lite"/>
    </source>
</evidence>
<dbReference type="Proteomes" id="UP000683429">
    <property type="component" value="Chromosome"/>
</dbReference>